<proteinExistence type="predicted"/>
<evidence type="ECO:0000256" key="4">
    <source>
        <dbReference type="ARBA" id="ARBA00022837"/>
    </source>
</evidence>
<dbReference type="Proteomes" id="UP000694523">
    <property type="component" value="Unplaced"/>
</dbReference>
<dbReference type="Gene3D" id="2.60.40.60">
    <property type="entry name" value="Cadherins"/>
    <property type="match status" value="2"/>
</dbReference>
<dbReference type="Ensembl" id="ENSNMLT00000023805.1">
    <property type="protein sequence ID" value="ENSNMLP00000021223.1"/>
    <property type="gene ID" value="ENSNMLG00000013799.1"/>
</dbReference>
<feature type="compositionally biased region" description="Polar residues" evidence="9">
    <location>
        <begin position="262"/>
        <end position="278"/>
    </location>
</feature>
<reference evidence="12" key="2">
    <citation type="submission" date="2025-09" db="UniProtKB">
        <authorList>
            <consortium name="Ensembl"/>
        </authorList>
    </citation>
    <scope>IDENTIFICATION</scope>
</reference>
<reference evidence="12" key="1">
    <citation type="submission" date="2025-08" db="UniProtKB">
        <authorList>
            <consortium name="Ensembl"/>
        </authorList>
    </citation>
    <scope>IDENTIFICATION</scope>
</reference>
<dbReference type="GO" id="GO:0005509">
    <property type="term" value="F:calcium ion binding"/>
    <property type="evidence" value="ECO:0007669"/>
    <property type="project" value="UniProtKB-UniRule"/>
</dbReference>
<feature type="domain" description="Cadherin" evidence="11">
    <location>
        <begin position="30"/>
        <end position="124"/>
    </location>
</feature>
<dbReference type="PROSITE" id="PS50268">
    <property type="entry name" value="CADHERIN_2"/>
    <property type="match status" value="2"/>
</dbReference>
<dbReference type="SMART" id="SM00112">
    <property type="entry name" value="CA"/>
    <property type="match status" value="2"/>
</dbReference>
<protein>
    <submittedName>
        <fullName evidence="12">Protocadherin 1</fullName>
    </submittedName>
</protein>
<feature type="chain" id="PRO_5034265658" evidence="10">
    <location>
        <begin position="26"/>
        <end position="356"/>
    </location>
</feature>
<evidence type="ECO:0000256" key="2">
    <source>
        <dbReference type="ARBA" id="ARBA00022692"/>
    </source>
</evidence>
<keyword evidence="7" id="KW-0325">Glycoprotein</keyword>
<evidence type="ECO:0000313" key="13">
    <source>
        <dbReference type="Proteomes" id="UP000694523"/>
    </source>
</evidence>
<evidence type="ECO:0000256" key="8">
    <source>
        <dbReference type="PROSITE-ProRule" id="PRU00043"/>
    </source>
</evidence>
<dbReference type="GO" id="GO:0007156">
    <property type="term" value="P:homophilic cell adhesion via plasma membrane adhesion molecules"/>
    <property type="evidence" value="ECO:0007669"/>
    <property type="project" value="InterPro"/>
</dbReference>
<organism evidence="12 13">
    <name type="scientific">Neogobius melanostomus</name>
    <name type="common">round goby</name>
    <dbReference type="NCBI Taxonomy" id="47308"/>
    <lineage>
        <taxon>Eukaryota</taxon>
        <taxon>Metazoa</taxon>
        <taxon>Chordata</taxon>
        <taxon>Craniata</taxon>
        <taxon>Vertebrata</taxon>
        <taxon>Euteleostomi</taxon>
        <taxon>Actinopterygii</taxon>
        <taxon>Neopterygii</taxon>
        <taxon>Teleostei</taxon>
        <taxon>Neoteleostei</taxon>
        <taxon>Acanthomorphata</taxon>
        <taxon>Gobiaria</taxon>
        <taxon>Gobiiformes</taxon>
        <taxon>Gobioidei</taxon>
        <taxon>Gobiidae</taxon>
        <taxon>Benthophilinae</taxon>
        <taxon>Neogobiini</taxon>
        <taxon>Neogobius</taxon>
    </lineage>
</organism>
<dbReference type="Pfam" id="PF00028">
    <property type="entry name" value="Cadherin"/>
    <property type="match status" value="1"/>
</dbReference>
<dbReference type="PANTHER" id="PTHR24028:SF328">
    <property type="entry name" value="CADHERIN-3"/>
    <property type="match status" value="1"/>
</dbReference>
<keyword evidence="6" id="KW-0472">Membrane</keyword>
<accession>A0A8C6TIH5</accession>
<dbReference type="FunFam" id="2.60.40.60:FF:000043">
    <property type="entry name" value="Protocadherin 1"/>
    <property type="match status" value="1"/>
</dbReference>
<evidence type="ECO:0000256" key="5">
    <source>
        <dbReference type="ARBA" id="ARBA00022989"/>
    </source>
</evidence>
<feature type="compositionally biased region" description="Basic and acidic residues" evidence="9">
    <location>
        <begin position="320"/>
        <end position="329"/>
    </location>
</feature>
<comment type="subcellular location">
    <subcellularLocation>
        <location evidence="1">Membrane</location>
        <topology evidence="1">Single-pass membrane protein</topology>
    </subcellularLocation>
</comment>
<feature type="signal peptide" evidence="10">
    <location>
        <begin position="1"/>
        <end position="25"/>
    </location>
</feature>
<dbReference type="InterPro" id="IPR002126">
    <property type="entry name" value="Cadherin-like_dom"/>
</dbReference>
<dbReference type="AlphaFoldDB" id="A0A8C6TIH5"/>
<keyword evidence="13" id="KW-1185">Reference proteome</keyword>
<evidence type="ECO:0000256" key="6">
    <source>
        <dbReference type="ARBA" id="ARBA00023136"/>
    </source>
</evidence>
<evidence type="ECO:0000256" key="7">
    <source>
        <dbReference type="ARBA" id="ARBA00023180"/>
    </source>
</evidence>
<dbReference type="InterPro" id="IPR020894">
    <property type="entry name" value="Cadherin_CS"/>
</dbReference>
<dbReference type="SUPFAM" id="SSF49313">
    <property type="entry name" value="Cadherin-like"/>
    <property type="match status" value="2"/>
</dbReference>
<dbReference type="PANTHER" id="PTHR24028">
    <property type="entry name" value="CADHERIN-87A"/>
    <property type="match status" value="1"/>
</dbReference>
<evidence type="ECO:0000259" key="11">
    <source>
        <dbReference type="PROSITE" id="PS50268"/>
    </source>
</evidence>
<evidence type="ECO:0000313" key="12">
    <source>
        <dbReference type="Ensembl" id="ENSNMLP00000021223.1"/>
    </source>
</evidence>
<dbReference type="InterPro" id="IPR050174">
    <property type="entry name" value="Protocadherin/Cadherin-CA"/>
</dbReference>
<keyword evidence="2" id="KW-0812">Transmembrane</keyword>
<evidence type="ECO:0000256" key="3">
    <source>
        <dbReference type="ARBA" id="ARBA00022737"/>
    </source>
</evidence>
<name>A0A8C6TIH5_9GOBI</name>
<keyword evidence="5" id="KW-1133">Transmembrane helix</keyword>
<sequence>MGGAMAASFFLFLSSILFLSSSSLAAPTDILYRVSEEQPPNTLIGSLLEVGAPYLRVDGKTGDIYTTEIPIDRETLKDCRNVFDGDECFLEFEVSITDMVKGMGSGPRLIEVQVTDINDNAPSFSPVVFEVDFAEENQPGDKVLEVIAADADSGTNAELIYSIVEGTARHLFEIDSASGTVRVKNVLDREDIERYEFRVAAADKGVPSKTGTATVVINVLDRNDNDPKFMLSSYSFSVIENMLPLNPVGVVTLPHRRVTFSTTNNQAQDMQDSSQHSYYDSGLEESETPSSKSSSGPRLGPLALPEDHYERTTPDGSIGEMEHPENGKTRWSFNHDLDPTLWGCTVFSSGLSPYPY</sequence>
<dbReference type="GO" id="GO:0009653">
    <property type="term" value="P:anatomical structure morphogenesis"/>
    <property type="evidence" value="ECO:0007669"/>
    <property type="project" value="UniProtKB-ARBA"/>
</dbReference>
<dbReference type="InterPro" id="IPR015919">
    <property type="entry name" value="Cadherin-like_sf"/>
</dbReference>
<evidence type="ECO:0000256" key="1">
    <source>
        <dbReference type="ARBA" id="ARBA00004167"/>
    </source>
</evidence>
<keyword evidence="3" id="KW-0677">Repeat</keyword>
<dbReference type="PROSITE" id="PS00232">
    <property type="entry name" value="CADHERIN_1"/>
    <property type="match status" value="1"/>
</dbReference>
<feature type="region of interest" description="Disordered" evidence="9">
    <location>
        <begin position="262"/>
        <end position="329"/>
    </location>
</feature>
<feature type="domain" description="Cadherin" evidence="11">
    <location>
        <begin position="125"/>
        <end position="229"/>
    </location>
</feature>
<keyword evidence="4 8" id="KW-0106">Calcium</keyword>
<evidence type="ECO:0000256" key="9">
    <source>
        <dbReference type="SAM" id="MobiDB-lite"/>
    </source>
</evidence>
<keyword evidence="10" id="KW-0732">Signal</keyword>
<dbReference type="CDD" id="cd11304">
    <property type="entry name" value="Cadherin_repeat"/>
    <property type="match status" value="2"/>
</dbReference>
<dbReference type="GO" id="GO:0005886">
    <property type="term" value="C:plasma membrane"/>
    <property type="evidence" value="ECO:0007669"/>
    <property type="project" value="InterPro"/>
</dbReference>
<evidence type="ECO:0000256" key="10">
    <source>
        <dbReference type="SAM" id="SignalP"/>
    </source>
</evidence>
<dbReference type="PRINTS" id="PR00205">
    <property type="entry name" value="CADHERIN"/>
</dbReference>